<dbReference type="PANTHER" id="PTHR10293:SF73">
    <property type="entry name" value="GLUTAREDOXIN-3"/>
    <property type="match status" value="1"/>
</dbReference>
<accession>A0A015IP33</accession>
<dbReference type="PANTHER" id="PTHR10293">
    <property type="entry name" value="GLUTAREDOXIN FAMILY MEMBER"/>
    <property type="match status" value="1"/>
</dbReference>
<comment type="caution">
    <text evidence="7">The sequence shown here is derived from an EMBL/GenBank/DDBJ whole genome shotgun (WGS) entry which is preliminary data.</text>
</comment>
<keyword evidence="2" id="KW-0479">Metal-binding</keyword>
<dbReference type="GO" id="GO:0046872">
    <property type="term" value="F:metal ion binding"/>
    <property type="evidence" value="ECO:0007669"/>
    <property type="project" value="UniProtKB-KW"/>
</dbReference>
<keyword evidence="4" id="KW-0411">Iron-sulfur</keyword>
<comment type="function">
    <text evidence="5">Monothiol glutaredoxin involved in the biogenesis of iron-sulfur clusters. Binds one iron-sulfur cluster per dimer. The iron-sulfur cluster is bound between subunits, and is complexed by a bound glutathione and a cysteine residue from each subunit.</text>
</comment>
<dbReference type="InterPro" id="IPR036249">
    <property type="entry name" value="Thioredoxin-like_sf"/>
</dbReference>
<dbReference type="InterPro" id="IPR013766">
    <property type="entry name" value="Thioredoxin_domain"/>
</dbReference>
<protein>
    <submittedName>
        <fullName evidence="7">Grx4p</fullName>
    </submittedName>
</protein>
<dbReference type="GO" id="GO:0005634">
    <property type="term" value="C:nucleus"/>
    <property type="evidence" value="ECO:0007669"/>
    <property type="project" value="TreeGrafter"/>
</dbReference>
<evidence type="ECO:0000313" key="7">
    <source>
        <dbReference type="EMBL" id="EXX58977.1"/>
    </source>
</evidence>
<dbReference type="Gene3D" id="3.40.30.10">
    <property type="entry name" value="Glutaredoxin"/>
    <property type="match status" value="3"/>
</dbReference>
<dbReference type="FunFam" id="3.40.30.10:FF:000092">
    <property type="entry name" value="Monothiol glutaredoxin"/>
    <property type="match status" value="1"/>
</dbReference>
<evidence type="ECO:0000259" key="6">
    <source>
        <dbReference type="PROSITE" id="PS51352"/>
    </source>
</evidence>
<dbReference type="Proteomes" id="UP000022910">
    <property type="component" value="Unassembled WGS sequence"/>
</dbReference>
<dbReference type="GO" id="GO:0006879">
    <property type="term" value="P:intracellular iron ion homeostasis"/>
    <property type="evidence" value="ECO:0007669"/>
    <property type="project" value="TreeGrafter"/>
</dbReference>
<dbReference type="InterPro" id="IPR002109">
    <property type="entry name" value="Glutaredoxin"/>
</dbReference>
<dbReference type="PROSITE" id="PS51354">
    <property type="entry name" value="GLUTAREDOXIN_2"/>
    <property type="match status" value="2"/>
</dbReference>
<dbReference type="SMR" id="A0A015IP33"/>
<dbReference type="GO" id="GO:0005829">
    <property type="term" value="C:cytosol"/>
    <property type="evidence" value="ECO:0007669"/>
    <property type="project" value="TreeGrafter"/>
</dbReference>
<evidence type="ECO:0000256" key="1">
    <source>
        <dbReference type="ARBA" id="ARBA00009630"/>
    </source>
</evidence>
<dbReference type="Pfam" id="PF00462">
    <property type="entry name" value="Glutaredoxin"/>
    <property type="match status" value="2"/>
</dbReference>
<feature type="domain" description="Thioredoxin" evidence="6">
    <location>
        <begin position="1"/>
        <end position="109"/>
    </location>
</feature>
<keyword evidence="8" id="KW-1185">Reference proteome</keyword>
<sequence length="333" mass="37288">MDSNLIELTSEDGLKNLIEKNKGSVIILDFWATWAQPCSQMNEVFAELAGKNSSVNFVKIEAEKFPELSESFEIEAVPAFIVLKNGKIAERINGANAPELTNAVAKYAKVSTFVTGKPVATSEKKAVDLNTRLKELLNSSPVMAFIKGTPTQPRCGFSRKLIEIFNENQVKFSSFNILADEEVRQGLKEYSNWPTYPQVYINGELVGGLDIIKELVANGEFKGMIPKEKDLNERLKELTTKGNAMIFIKGSPEAPRCGFSKTLVNMLDEKKIKYEYFDILQDEEVRQGLKKFVDWPTYPMVFNKGELVGGLDIIKELDSSGELDTMFALEKSI</sequence>
<comment type="similarity">
    <text evidence="1">Belongs to the glutaredoxin family. Monothiol subfamily.</text>
</comment>
<dbReference type="Pfam" id="PF00085">
    <property type="entry name" value="Thioredoxin"/>
    <property type="match status" value="1"/>
</dbReference>
<evidence type="ECO:0000256" key="4">
    <source>
        <dbReference type="ARBA" id="ARBA00023014"/>
    </source>
</evidence>
<dbReference type="CDD" id="cd02984">
    <property type="entry name" value="TRX_PICOT"/>
    <property type="match status" value="1"/>
</dbReference>
<gene>
    <name evidence="7" type="ORF">RirG_193020</name>
</gene>
<dbReference type="SUPFAM" id="SSF52833">
    <property type="entry name" value="Thioredoxin-like"/>
    <property type="match status" value="3"/>
</dbReference>
<dbReference type="InterPro" id="IPR033658">
    <property type="entry name" value="GRX_PICOT-like"/>
</dbReference>
<evidence type="ECO:0000256" key="3">
    <source>
        <dbReference type="ARBA" id="ARBA00023004"/>
    </source>
</evidence>
<dbReference type="STRING" id="1432141.A0A015IP33"/>
<dbReference type="AlphaFoldDB" id="A0A015IP33"/>
<dbReference type="CDD" id="cd03028">
    <property type="entry name" value="GRX_PICOT_like"/>
    <property type="match status" value="2"/>
</dbReference>
<evidence type="ECO:0000256" key="5">
    <source>
        <dbReference type="ARBA" id="ARBA00055846"/>
    </source>
</evidence>
<dbReference type="HOGENOM" id="CLU_026126_12_2_1"/>
<dbReference type="GO" id="GO:0015036">
    <property type="term" value="F:disulfide oxidoreductase activity"/>
    <property type="evidence" value="ECO:0007669"/>
    <property type="project" value="UniProtKB-ARBA"/>
</dbReference>
<dbReference type="InterPro" id="IPR004480">
    <property type="entry name" value="Monothiol_GRX-rel"/>
</dbReference>
<reference evidence="7 8" key="1">
    <citation type="submission" date="2014-02" db="EMBL/GenBank/DDBJ databases">
        <title>Single nucleus genome sequencing reveals high similarity among nuclei of an endomycorrhizal fungus.</title>
        <authorList>
            <person name="Lin K."/>
            <person name="Geurts R."/>
            <person name="Zhang Z."/>
            <person name="Limpens E."/>
            <person name="Saunders D.G."/>
            <person name="Mu D."/>
            <person name="Pang E."/>
            <person name="Cao H."/>
            <person name="Cha H."/>
            <person name="Lin T."/>
            <person name="Zhou Q."/>
            <person name="Shang Y."/>
            <person name="Li Y."/>
            <person name="Ivanov S."/>
            <person name="Sharma T."/>
            <person name="Velzen R.V."/>
            <person name="Ruijter N.D."/>
            <person name="Aanen D.K."/>
            <person name="Win J."/>
            <person name="Kamoun S."/>
            <person name="Bisseling T."/>
            <person name="Huang S."/>
        </authorList>
    </citation>
    <scope>NUCLEOTIDE SEQUENCE [LARGE SCALE GENOMIC DNA]</scope>
    <source>
        <strain evidence="8">DAOM197198w</strain>
    </source>
</reference>
<evidence type="ECO:0000313" key="8">
    <source>
        <dbReference type="Proteomes" id="UP000022910"/>
    </source>
</evidence>
<dbReference type="EMBL" id="JEMT01026558">
    <property type="protein sequence ID" value="EXX58977.1"/>
    <property type="molecule type" value="Genomic_DNA"/>
</dbReference>
<dbReference type="NCBIfam" id="TIGR00365">
    <property type="entry name" value="Grx4 family monothiol glutaredoxin"/>
    <property type="match status" value="1"/>
</dbReference>
<organism evidence="7 8">
    <name type="scientific">Rhizophagus irregularis (strain DAOM 197198w)</name>
    <name type="common">Glomus intraradices</name>
    <dbReference type="NCBI Taxonomy" id="1432141"/>
    <lineage>
        <taxon>Eukaryota</taxon>
        <taxon>Fungi</taxon>
        <taxon>Fungi incertae sedis</taxon>
        <taxon>Mucoromycota</taxon>
        <taxon>Glomeromycotina</taxon>
        <taxon>Glomeromycetes</taxon>
        <taxon>Glomerales</taxon>
        <taxon>Glomeraceae</taxon>
        <taxon>Rhizophagus</taxon>
    </lineage>
</organism>
<dbReference type="GO" id="GO:0051537">
    <property type="term" value="F:2 iron, 2 sulfur cluster binding"/>
    <property type="evidence" value="ECO:0007669"/>
    <property type="project" value="TreeGrafter"/>
</dbReference>
<dbReference type="PROSITE" id="PS51352">
    <property type="entry name" value="THIOREDOXIN_2"/>
    <property type="match status" value="1"/>
</dbReference>
<proteinExistence type="inferred from homology"/>
<evidence type="ECO:0000256" key="2">
    <source>
        <dbReference type="ARBA" id="ARBA00022723"/>
    </source>
</evidence>
<dbReference type="FunFam" id="3.40.30.10:FF:000012">
    <property type="entry name" value="Monothiol glutaredoxin"/>
    <property type="match status" value="2"/>
</dbReference>
<dbReference type="OrthoDB" id="415696at2759"/>
<name>A0A015IP33_RHIIW</name>
<keyword evidence="3" id="KW-0408">Iron</keyword>